<dbReference type="AlphaFoldDB" id="A0A0V1AMB4"/>
<evidence type="ECO:0000313" key="1">
    <source>
        <dbReference type="EMBL" id="KRY25967.1"/>
    </source>
</evidence>
<dbReference type="OrthoDB" id="10375395at2759"/>
<organism evidence="1 2">
    <name type="scientific">Trichinella spiralis</name>
    <name type="common">Trichina worm</name>
    <dbReference type="NCBI Taxonomy" id="6334"/>
    <lineage>
        <taxon>Eukaryota</taxon>
        <taxon>Metazoa</taxon>
        <taxon>Ecdysozoa</taxon>
        <taxon>Nematoda</taxon>
        <taxon>Enoplea</taxon>
        <taxon>Dorylaimia</taxon>
        <taxon>Trichinellida</taxon>
        <taxon>Trichinellidae</taxon>
        <taxon>Trichinella</taxon>
    </lineage>
</organism>
<dbReference type="EMBL" id="JYDH01000645">
    <property type="protein sequence ID" value="KRY25967.1"/>
    <property type="molecule type" value="Genomic_DNA"/>
</dbReference>
<name>A0A0V1AMB4_TRISP</name>
<comment type="caution">
    <text evidence="1">The sequence shown here is derived from an EMBL/GenBank/DDBJ whole genome shotgun (WGS) entry which is preliminary data.</text>
</comment>
<proteinExistence type="predicted"/>
<sequence length="72" mass="7787">MTQFIDSNLCCLDVVSYGVLYIKDGRGYYIIIGGPVTFSLLSCVSSRLAVLPLSQCVLNVGGKSHQTACIVW</sequence>
<protein>
    <submittedName>
        <fullName evidence="1">Uncharacterized protein</fullName>
    </submittedName>
</protein>
<dbReference type="InParanoid" id="A0A0V1AMB4"/>
<reference evidence="1 2" key="1">
    <citation type="submission" date="2015-01" db="EMBL/GenBank/DDBJ databases">
        <title>Evolution of Trichinella species and genotypes.</title>
        <authorList>
            <person name="Korhonen P.K."/>
            <person name="Edoardo P."/>
            <person name="Giuseppe L.R."/>
            <person name="Gasser R.B."/>
        </authorList>
    </citation>
    <scope>NUCLEOTIDE SEQUENCE [LARGE SCALE GENOMIC DNA]</scope>
    <source>
        <strain evidence="1">ISS3</strain>
    </source>
</reference>
<dbReference type="Proteomes" id="UP000054776">
    <property type="component" value="Unassembled WGS sequence"/>
</dbReference>
<keyword evidence="2" id="KW-1185">Reference proteome</keyword>
<evidence type="ECO:0000313" key="2">
    <source>
        <dbReference type="Proteomes" id="UP000054776"/>
    </source>
</evidence>
<gene>
    <name evidence="1" type="ORF">T01_4588</name>
</gene>
<accession>A0A0V1AMB4</accession>